<evidence type="ECO:0000256" key="3">
    <source>
        <dbReference type="ARBA" id="ARBA00025949"/>
    </source>
</evidence>
<gene>
    <name evidence="7" type="ORF">EPR50_G00173590</name>
</gene>
<dbReference type="GO" id="GO:0008157">
    <property type="term" value="F:protein phosphatase 1 binding"/>
    <property type="evidence" value="ECO:0007669"/>
    <property type="project" value="TreeGrafter"/>
</dbReference>
<dbReference type="GO" id="GO:0005979">
    <property type="term" value="P:regulation of glycogen biosynthetic process"/>
    <property type="evidence" value="ECO:0007669"/>
    <property type="project" value="TreeGrafter"/>
</dbReference>
<dbReference type="Proteomes" id="UP000295070">
    <property type="component" value="Chromosome 16"/>
</dbReference>
<dbReference type="PIRSF" id="PIRSF038207">
    <property type="entry name" value="PP1_GT_animal"/>
    <property type="match status" value="1"/>
</dbReference>
<sequence>MTKNSCEVTESHELLLQENQPAGSCPSVPTCPVCPSESAMPIDMAFPLYLSTEEFLYRTSTKPCQPSLSSCLRFEPSPVMDRTEPEDGPSSGEDSRKTKNSPAKKQVTFADHRGLSLTRVKLFSQFDEPIDFPGTVQSMLCSAAAQQDNQLTLDFAQPSSDYLLFRQRLEADYVCLEQCVLREKLLAGTVKVRNVSFEKRVKLRWTSDGWRSHADVDCEYMKDAYPSMHSDTFAFSVALPERLAPRQRVEFAVCYAVDGREYWDSNRGDNYRIVWASAKTNRRHDPADFGIHMERYGSPTCSHGLFPDWPSYAGYENTGPYY</sequence>
<dbReference type="Pfam" id="PF03370">
    <property type="entry name" value="CBM_21"/>
    <property type="match status" value="1"/>
</dbReference>
<proteinExistence type="predicted"/>
<keyword evidence="2 4" id="KW-0119">Carbohydrate metabolism</keyword>
<evidence type="ECO:0000256" key="2">
    <source>
        <dbReference type="ARBA" id="ARBA00023277"/>
    </source>
</evidence>
<dbReference type="AlphaFoldDB" id="A0A484CKL0"/>
<dbReference type="GO" id="GO:0000164">
    <property type="term" value="C:protein phosphatase type 1 complex"/>
    <property type="evidence" value="ECO:0007669"/>
    <property type="project" value="TreeGrafter"/>
</dbReference>
<dbReference type="EMBL" id="SCKG01000016">
    <property type="protein sequence ID" value="TDH02438.1"/>
    <property type="molecule type" value="Genomic_DNA"/>
</dbReference>
<accession>A0A484CKL0</accession>
<comment type="caution">
    <text evidence="7">The sequence shown here is derived from an EMBL/GenBank/DDBJ whole genome shotgun (WGS) entry which is preliminary data.</text>
</comment>
<dbReference type="InterPro" id="IPR005036">
    <property type="entry name" value="CBM21_dom"/>
</dbReference>
<dbReference type="STRING" id="8167.A0A484CKL0"/>
<evidence type="ECO:0000256" key="4">
    <source>
        <dbReference type="PIRNR" id="PIRNR038207"/>
    </source>
</evidence>
<evidence type="ECO:0000313" key="8">
    <source>
        <dbReference type="Proteomes" id="UP000295070"/>
    </source>
</evidence>
<protein>
    <recommendedName>
        <fullName evidence="4">Protein phosphatase 1 regulatory subunit</fullName>
    </recommendedName>
</protein>
<dbReference type="Gene3D" id="2.60.40.2440">
    <property type="entry name" value="Carbohydrate binding type-21 domain"/>
    <property type="match status" value="1"/>
</dbReference>
<dbReference type="GO" id="GO:0005977">
    <property type="term" value="P:glycogen metabolic process"/>
    <property type="evidence" value="ECO:0007669"/>
    <property type="project" value="UniProtKB-KW"/>
</dbReference>
<feature type="domain" description="CBM21" evidence="6">
    <location>
        <begin position="166"/>
        <end position="274"/>
    </location>
</feature>
<keyword evidence="8" id="KW-1185">Reference proteome</keyword>
<evidence type="ECO:0000256" key="1">
    <source>
        <dbReference type="ARBA" id="ARBA00022600"/>
    </source>
</evidence>
<name>A0A484CKL0_PERFV</name>
<dbReference type="PANTHER" id="PTHR12307:SF13">
    <property type="entry name" value="PROTEIN PHOSPHATASE 1 REGULATORY SUBUNIT 3B"/>
    <property type="match status" value="1"/>
</dbReference>
<dbReference type="PANTHER" id="PTHR12307">
    <property type="entry name" value="PROTEIN PHOSPHATASE 1 REGULATORY SUBUNIT"/>
    <property type="match status" value="1"/>
</dbReference>
<dbReference type="GO" id="GO:2001069">
    <property type="term" value="F:glycogen binding"/>
    <property type="evidence" value="ECO:0007669"/>
    <property type="project" value="TreeGrafter"/>
</dbReference>
<dbReference type="InterPro" id="IPR038175">
    <property type="entry name" value="CBM21_dom_sf"/>
</dbReference>
<evidence type="ECO:0000313" key="7">
    <source>
        <dbReference type="EMBL" id="TDH02438.1"/>
    </source>
</evidence>
<evidence type="ECO:0000256" key="5">
    <source>
        <dbReference type="SAM" id="MobiDB-lite"/>
    </source>
</evidence>
<comment type="subunit">
    <text evidence="3">Interacts with glycogen, PPP1CC catalytic subunit of PP1 and PYGL. Associates with glycogen particles. Forms complexes with debranching enzyme, glycogen phosphorylase, glycogen synthase and phosphorylase kinase which is necessary for its regulation of PP1 activity.</text>
</comment>
<organism evidence="7 8">
    <name type="scientific">Perca flavescens</name>
    <name type="common">American yellow perch</name>
    <name type="synonym">Morone flavescens</name>
    <dbReference type="NCBI Taxonomy" id="8167"/>
    <lineage>
        <taxon>Eukaryota</taxon>
        <taxon>Metazoa</taxon>
        <taxon>Chordata</taxon>
        <taxon>Craniata</taxon>
        <taxon>Vertebrata</taxon>
        <taxon>Euteleostomi</taxon>
        <taxon>Actinopterygii</taxon>
        <taxon>Neopterygii</taxon>
        <taxon>Teleostei</taxon>
        <taxon>Neoteleostei</taxon>
        <taxon>Acanthomorphata</taxon>
        <taxon>Eupercaria</taxon>
        <taxon>Perciformes</taxon>
        <taxon>Percoidei</taxon>
        <taxon>Percidae</taxon>
        <taxon>Percinae</taxon>
        <taxon>Perca</taxon>
    </lineage>
</organism>
<dbReference type="InterPro" id="IPR050782">
    <property type="entry name" value="PP1_regulatory_subunit_3"/>
</dbReference>
<evidence type="ECO:0000259" key="6">
    <source>
        <dbReference type="PROSITE" id="PS51159"/>
    </source>
</evidence>
<reference evidence="7 8" key="1">
    <citation type="submission" date="2019-01" db="EMBL/GenBank/DDBJ databases">
        <title>A chromosome-scale genome assembly of the yellow perch, Perca flavescens.</title>
        <authorList>
            <person name="Feron R."/>
            <person name="Morvezen R."/>
            <person name="Bestin A."/>
            <person name="Haffray P."/>
            <person name="Klopp C."/>
            <person name="Zahm M."/>
            <person name="Cabau C."/>
            <person name="Roques C."/>
            <person name="Donnadieu C."/>
            <person name="Bouchez O."/>
            <person name="Christie M."/>
            <person name="Larson W."/>
            <person name="Guiguen Y."/>
        </authorList>
    </citation>
    <scope>NUCLEOTIDE SEQUENCE [LARGE SCALE GENOMIC DNA]</scope>
    <source>
        <strain evidence="7">YP-PL-M2</strain>
        <tissue evidence="7">Blood</tissue>
    </source>
</reference>
<keyword evidence="1 4" id="KW-0321">Glycogen metabolism</keyword>
<dbReference type="PROSITE" id="PS51159">
    <property type="entry name" value="CBM21"/>
    <property type="match status" value="1"/>
</dbReference>
<dbReference type="InterPro" id="IPR017434">
    <property type="entry name" value="Pase-1_reg-su_3B/C/D_met"/>
</dbReference>
<feature type="region of interest" description="Disordered" evidence="5">
    <location>
        <begin position="62"/>
        <end position="105"/>
    </location>
</feature>